<name>A0A5K3EU79_MESCO</name>
<reference evidence="1" key="1">
    <citation type="submission" date="2019-11" db="UniProtKB">
        <authorList>
            <consortium name="WormBaseParasite"/>
        </authorList>
    </citation>
    <scope>IDENTIFICATION</scope>
</reference>
<sequence length="78" mass="9096">MVNSGTRLRLPRRNNPGLSACVDNQRSYIGLRICSRSSSDACERKLVQHTSYFHFECEMWFWSFDSQHAADLMLEILL</sequence>
<evidence type="ECO:0000313" key="1">
    <source>
        <dbReference type="WBParaSite" id="MCU_002758-RA"/>
    </source>
</evidence>
<accession>A0A5K3EU79</accession>
<proteinExistence type="predicted"/>
<dbReference type="WBParaSite" id="MCU_002758-RA">
    <property type="protein sequence ID" value="MCU_002758-RA"/>
    <property type="gene ID" value="MCU_002758"/>
</dbReference>
<protein>
    <submittedName>
        <fullName evidence="1">Uncharacterized protein</fullName>
    </submittedName>
</protein>
<organism evidence="1">
    <name type="scientific">Mesocestoides corti</name>
    <name type="common">Flatworm</name>
    <dbReference type="NCBI Taxonomy" id="53468"/>
    <lineage>
        <taxon>Eukaryota</taxon>
        <taxon>Metazoa</taxon>
        <taxon>Spiralia</taxon>
        <taxon>Lophotrochozoa</taxon>
        <taxon>Platyhelminthes</taxon>
        <taxon>Cestoda</taxon>
        <taxon>Eucestoda</taxon>
        <taxon>Cyclophyllidea</taxon>
        <taxon>Mesocestoididae</taxon>
        <taxon>Mesocestoides</taxon>
    </lineage>
</organism>
<dbReference type="AlphaFoldDB" id="A0A5K3EU79"/>